<dbReference type="AlphaFoldDB" id="A0A0N4ZS96"/>
<dbReference type="Proteomes" id="UP000038045">
    <property type="component" value="Unplaced"/>
</dbReference>
<accession>A0A0N4ZS96</accession>
<evidence type="ECO:0000313" key="1">
    <source>
        <dbReference type="Proteomes" id="UP000038045"/>
    </source>
</evidence>
<reference evidence="2" key="1">
    <citation type="submission" date="2017-02" db="UniProtKB">
        <authorList>
            <consortium name="WormBaseParasite"/>
        </authorList>
    </citation>
    <scope>IDENTIFICATION</scope>
</reference>
<name>A0A0N4ZS96_PARTI</name>
<proteinExistence type="predicted"/>
<dbReference type="WBParaSite" id="PTRK_0001137700.1">
    <property type="protein sequence ID" value="PTRK_0001137700.1"/>
    <property type="gene ID" value="PTRK_0001137700"/>
</dbReference>
<evidence type="ECO:0000313" key="2">
    <source>
        <dbReference type="WBParaSite" id="PTRK_0001137700.1"/>
    </source>
</evidence>
<protein>
    <submittedName>
        <fullName evidence="2">Phg_2220_C domain-containing protein</fullName>
    </submittedName>
</protein>
<keyword evidence="1" id="KW-1185">Reference proteome</keyword>
<sequence>MDIEELELCFKENEIFDSEIVTDEESEISEQSDGTKKIPILQIKYPSVYYKPLTFIKITYRKEGNKKSTKHTAFKYAGTDTADIFSPTTDIKKFDPDCNDYIIKEINYKDVILDNSDSDRVRSRKTVDAYLKDIYNKPCSSKAVTEFSGYYTKIKSSMPIDFGKGKFEVFQASEIAGNDKCIYSPKNLHEYKARYRKMRR</sequence>
<organism evidence="1 2">
    <name type="scientific">Parastrongyloides trichosuri</name>
    <name type="common">Possum-specific nematode worm</name>
    <dbReference type="NCBI Taxonomy" id="131310"/>
    <lineage>
        <taxon>Eukaryota</taxon>
        <taxon>Metazoa</taxon>
        <taxon>Ecdysozoa</taxon>
        <taxon>Nematoda</taxon>
        <taxon>Chromadorea</taxon>
        <taxon>Rhabditida</taxon>
        <taxon>Tylenchina</taxon>
        <taxon>Panagrolaimomorpha</taxon>
        <taxon>Strongyloidoidea</taxon>
        <taxon>Strongyloididae</taxon>
        <taxon>Parastrongyloides</taxon>
    </lineage>
</organism>